<dbReference type="SFLD" id="SFLDS00003">
    <property type="entry name" value="Haloacid_Dehalogenase"/>
    <property type="match status" value="1"/>
</dbReference>
<reference evidence="1 2" key="1">
    <citation type="journal article" date="2016" name="Nat. Commun.">
        <title>Thousands of microbial genomes shed light on interconnected biogeochemical processes in an aquifer system.</title>
        <authorList>
            <person name="Anantharaman K."/>
            <person name="Brown C.T."/>
            <person name="Hug L.A."/>
            <person name="Sharon I."/>
            <person name="Castelle C.J."/>
            <person name="Probst A.J."/>
            <person name="Thomas B.C."/>
            <person name="Singh A."/>
            <person name="Wilkins M.J."/>
            <person name="Karaoz U."/>
            <person name="Brodie E.L."/>
            <person name="Williams K.H."/>
            <person name="Hubbard S.S."/>
            <person name="Banfield J.F."/>
        </authorList>
    </citation>
    <scope>NUCLEOTIDE SEQUENCE [LARGE SCALE GENOMIC DNA]</scope>
</reference>
<gene>
    <name evidence="1" type="ORF">A3A79_04675</name>
</gene>
<dbReference type="InterPro" id="IPR006439">
    <property type="entry name" value="HAD-SF_hydro_IA"/>
</dbReference>
<sequence length="198" mass="23119">MIKVILFDLGGVLFTNGSKKFTEVISERYKLDKSLVHEITNGELGSKYREAKMTRDEFWKLFLQTLNVHEGPDTLEKEWISYYDLIEGTRDIIFELAKKYKVYYLSDNVKERVDQLDERFGFLKWFTDGIFSHEVGVRKPNPKIYEYALKKVNVLPKEVVFIDDKESSLIPARQIGISTILFESPEKLRKGLIQLGVL</sequence>
<dbReference type="CDD" id="cd02603">
    <property type="entry name" value="HAD_sEH-N_like"/>
    <property type="match status" value="1"/>
</dbReference>
<dbReference type="STRING" id="1798392.A3A79_04675"/>
<dbReference type="EMBL" id="MFJV01000001">
    <property type="protein sequence ID" value="OGG24449.1"/>
    <property type="molecule type" value="Genomic_DNA"/>
</dbReference>
<comment type="caution">
    <text evidence="1">The sequence shown here is derived from an EMBL/GenBank/DDBJ whole genome shotgun (WGS) entry which is preliminary data.</text>
</comment>
<organism evidence="1 2">
    <name type="scientific">Candidatus Gottesmanbacteria bacterium RIFCSPLOWO2_01_FULL_43_11b</name>
    <dbReference type="NCBI Taxonomy" id="1798392"/>
    <lineage>
        <taxon>Bacteria</taxon>
        <taxon>Candidatus Gottesmaniibacteriota</taxon>
    </lineage>
</organism>
<evidence type="ECO:0008006" key="3">
    <source>
        <dbReference type="Google" id="ProtNLM"/>
    </source>
</evidence>
<evidence type="ECO:0000313" key="1">
    <source>
        <dbReference type="EMBL" id="OGG24449.1"/>
    </source>
</evidence>
<dbReference type="NCBIfam" id="TIGR01549">
    <property type="entry name" value="HAD-SF-IA-v1"/>
    <property type="match status" value="1"/>
</dbReference>
<accession>A0A1F6AI94</accession>
<evidence type="ECO:0000313" key="2">
    <source>
        <dbReference type="Proteomes" id="UP000178759"/>
    </source>
</evidence>
<dbReference type="SFLD" id="SFLDG01129">
    <property type="entry name" value="C1.5:_HAD__Beta-PGM__Phosphata"/>
    <property type="match status" value="1"/>
</dbReference>
<proteinExistence type="predicted"/>
<dbReference type="Proteomes" id="UP000178759">
    <property type="component" value="Unassembled WGS sequence"/>
</dbReference>
<dbReference type="InterPro" id="IPR036412">
    <property type="entry name" value="HAD-like_sf"/>
</dbReference>
<dbReference type="PANTHER" id="PTHR43611:SF3">
    <property type="entry name" value="FLAVIN MONONUCLEOTIDE HYDROLASE 1, CHLOROPLATIC"/>
    <property type="match status" value="1"/>
</dbReference>
<dbReference type="SUPFAM" id="SSF56784">
    <property type="entry name" value="HAD-like"/>
    <property type="match status" value="1"/>
</dbReference>
<protein>
    <recommendedName>
        <fullName evidence="3">FCP1 homology domain-containing protein</fullName>
    </recommendedName>
</protein>
<name>A0A1F6AI94_9BACT</name>
<dbReference type="Pfam" id="PF00702">
    <property type="entry name" value="Hydrolase"/>
    <property type="match status" value="1"/>
</dbReference>
<dbReference type="Gene3D" id="1.10.150.240">
    <property type="entry name" value="Putative phosphatase, domain 2"/>
    <property type="match status" value="1"/>
</dbReference>
<dbReference type="InterPro" id="IPR023214">
    <property type="entry name" value="HAD_sf"/>
</dbReference>
<dbReference type="PANTHER" id="PTHR43611">
    <property type="entry name" value="ALPHA-D-GLUCOSE 1-PHOSPHATE PHOSPHATASE"/>
    <property type="match status" value="1"/>
</dbReference>
<dbReference type="NCBIfam" id="TIGR01509">
    <property type="entry name" value="HAD-SF-IA-v3"/>
    <property type="match status" value="1"/>
</dbReference>
<dbReference type="Gene3D" id="3.40.50.1000">
    <property type="entry name" value="HAD superfamily/HAD-like"/>
    <property type="match status" value="1"/>
</dbReference>
<dbReference type="AlphaFoldDB" id="A0A1F6AI94"/>
<dbReference type="InterPro" id="IPR023198">
    <property type="entry name" value="PGP-like_dom2"/>
</dbReference>